<evidence type="ECO:0000313" key="2">
    <source>
        <dbReference type="EMBL" id="PFS02033.1"/>
    </source>
</evidence>
<dbReference type="RefSeq" id="WP_098522605.1">
    <property type="nucleotide sequence ID" value="NZ_NUYJ01000010.1"/>
</dbReference>
<keyword evidence="1" id="KW-1133">Transmembrane helix</keyword>
<sequence>MISEHKINSIKRNIDKIEVNFASGLIIRPSMIQDEYGYEYIVLEVEFIEVETVILTMLGYNLEGKSIMRLNGIAWDNAVSNLQAVLGDYEQQKYKRYISETDKQRIRDSIPIGAGLAKIAEFCKVSIGTVIRINDEMGRKGKIDSEYHLAGALTPLFFCGIIGSMIVEFKEF</sequence>
<feature type="transmembrane region" description="Helical" evidence="1">
    <location>
        <begin position="147"/>
        <end position="167"/>
    </location>
</feature>
<reference evidence="2 3" key="1">
    <citation type="submission" date="2017-09" db="EMBL/GenBank/DDBJ databases">
        <title>Large-scale bioinformatics analysis of Bacillus genomes uncovers conserved roles of natural products in bacterial physiology.</title>
        <authorList>
            <consortium name="Agbiome Team Llc"/>
            <person name="Bleich R.M."/>
            <person name="Grubbs K.J."/>
            <person name="Santa Maria K.C."/>
            <person name="Allen S.E."/>
            <person name="Farag S."/>
            <person name="Shank E.A."/>
            <person name="Bowers A."/>
        </authorList>
    </citation>
    <scope>NUCLEOTIDE SEQUENCE [LARGE SCALE GENOMIC DNA]</scope>
    <source>
        <strain evidence="2 3">AFS067272</strain>
    </source>
</reference>
<dbReference type="Proteomes" id="UP000226357">
    <property type="component" value="Unassembled WGS sequence"/>
</dbReference>
<accession>A0AA44QBI0</accession>
<dbReference type="EMBL" id="NVBO01000077">
    <property type="protein sequence ID" value="PFS02033.1"/>
    <property type="molecule type" value="Genomic_DNA"/>
</dbReference>
<organism evidence="2 3">
    <name type="scientific">Bacillus cereus</name>
    <dbReference type="NCBI Taxonomy" id="1396"/>
    <lineage>
        <taxon>Bacteria</taxon>
        <taxon>Bacillati</taxon>
        <taxon>Bacillota</taxon>
        <taxon>Bacilli</taxon>
        <taxon>Bacillales</taxon>
        <taxon>Bacillaceae</taxon>
        <taxon>Bacillus</taxon>
        <taxon>Bacillus cereus group</taxon>
    </lineage>
</organism>
<keyword evidence="1" id="KW-0472">Membrane</keyword>
<keyword evidence="1" id="KW-0812">Transmembrane</keyword>
<proteinExistence type="predicted"/>
<name>A0AA44QBI0_BACCE</name>
<protein>
    <submittedName>
        <fullName evidence="2">Uncharacterized protein</fullName>
    </submittedName>
</protein>
<comment type="caution">
    <text evidence="2">The sequence shown here is derived from an EMBL/GenBank/DDBJ whole genome shotgun (WGS) entry which is preliminary data.</text>
</comment>
<evidence type="ECO:0000313" key="3">
    <source>
        <dbReference type="Proteomes" id="UP000226357"/>
    </source>
</evidence>
<dbReference type="AlphaFoldDB" id="A0AA44QBI0"/>
<evidence type="ECO:0000256" key="1">
    <source>
        <dbReference type="SAM" id="Phobius"/>
    </source>
</evidence>
<gene>
    <name evidence="2" type="ORF">COK38_10165</name>
</gene>